<accession>A0ACB6RSC8</accession>
<organism evidence="1 2">
    <name type="scientific">Macroventuria anomochaeta</name>
    <dbReference type="NCBI Taxonomy" id="301207"/>
    <lineage>
        <taxon>Eukaryota</taxon>
        <taxon>Fungi</taxon>
        <taxon>Dikarya</taxon>
        <taxon>Ascomycota</taxon>
        <taxon>Pezizomycotina</taxon>
        <taxon>Dothideomycetes</taxon>
        <taxon>Pleosporomycetidae</taxon>
        <taxon>Pleosporales</taxon>
        <taxon>Pleosporineae</taxon>
        <taxon>Didymellaceae</taxon>
        <taxon>Macroventuria</taxon>
    </lineage>
</organism>
<sequence>MTGFSKGKQPTKTFRPSQLRNMQQVPDSDAVVPEMQLEAPHSPYGPEFEDELDDETLATIERLAFKSSASVKASSQPSLALPQTFGIAKPGSAPCEVPFSFGFAKRTTNKTPKEDAPALRPSIHPDTVIPSIEPADNGAPKQDVSTTSAASPNLPSPTIEERVAVGTSEKDETAHGHDQSQESSHRNGAFVDGPDTEPVKPALSEEITDIQTTPQPAARSAPTAKKKHNGTKAKKGKKTLLSRPLVPWPPRHDPLPDDSSTLSTAGSSTSHATSEHQAEASWPIRDVEDLAVKPQPGGVCVPIDGLRDIEESSIAAETALPDGTTDKTFASYQHQVVDLGHVEQPEATQHHVHFNAAIQEPIHIADSPTMPDDPSSYASCEGHGRFSQMQQASKADRDTLGGSNLMPRSTTPFPNKDPKPRPILRPASSHRAQSSDQQTSSSTLKTNLDPVCGPSPRVGDVQEVLHGASSRSGPIRVTKAPKKVRPMHIAHSRASAAIGNSQALSGMTTLDMALDTLRTACLADQYRIEDQMTSTMNDLKEEKKQLQSTISEQLTTITGLQVKLNMADDRLAQLTENVKSKQKYVAGLQKDHEKLQKSAVASQEHTRKTLQDQIDEVVKEKAILQGELEMMIDSLSKGQKGMLKTMKETHMHYVMALSREKDLKDRLDERARMYEEEKSRRVEFEKQLLPALQGVQRQLSENSTALVDKLSSLQTSLGLRKTEDSNDCSIKDCLQILQKLESLPLLTANDVRKAEDMLRFLHERTDAGFELLAKTSESKLFPIEDVQQCMRDQIQGLQTEILRHDQAIADGQLAYETNQWLRTELDTQKQDHQRLEEQASLLRQSEVALKTRVTQLENERDELQATVRGHETQPREAELKVMQLQDQLSRTENDLLLANDTAKQQERLRLEQEREFCNYRVDAVVHLTGRRKQIQEMTDQGQAKDRECNALQQDAANLKIKLESAQSHNDQLAIEVSQYKSTIETLRQETNKATEKEGAARALLQSAEEIKLQLEAENEQLSATIEQVRISLRESKSSETRLIAQRFDLRRQLGELQDAKSASDEQLQQAQHDMAARLQRAEIDHTTELENLQSRLNLSENARKESQAKLRQTEAAHKHQIECHEQKFNARFEDLASQSQQEQEKLKAQHSQEMQICAQEVNTMIAEMELETEKRQKEAGTLTSKTLVPNTQQSIEHGGPSTSSQQLRTGKIRKADGQINSVVEVVPSSNRRLNTDESESVTDRLSSTHNRREGPENQAGYFEEEYQNRFGPQAPLHDQRTQLSLVDPNAEVVPETQEFEYAQGVAAQFEMIESQVSVGDNLDQEETLTDLSTMPSEDLSEMLLDIRPTPGRDRVTLRHSSSPKDTIQTPGRPVHESTSDTSSTHSQGRPKSRANTASRMMPLPAQDMQRQSIQAHGSSQHLVHAQADRSLRADNDSPDFMHANNAASKRTYAQRASVQDVTRTSDTPPPPPPPPQKRKSASGVEDGPFKKLRTPAQSFAQRPASISKSYAPYTPARTGAVTYADVNPSPSSATGRRSSNRQSSMAGSQTGTPRLSSTRNTRSKTNRYADRFGQELDRR</sequence>
<keyword evidence="2" id="KW-1185">Reference proteome</keyword>
<evidence type="ECO:0000313" key="1">
    <source>
        <dbReference type="EMBL" id="KAF2624602.1"/>
    </source>
</evidence>
<gene>
    <name evidence="1" type="ORF">BU25DRAFT_461123</name>
</gene>
<proteinExistence type="predicted"/>
<evidence type="ECO:0000313" key="2">
    <source>
        <dbReference type="Proteomes" id="UP000799754"/>
    </source>
</evidence>
<comment type="caution">
    <text evidence="1">The sequence shown here is derived from an EMBL/GenBank/DDBJ whole genome shotgun (WGS) entry which is preliminary data.</text>
</comment>
<reference evidence="1" key="1">
    <citation type="journal article" date="2020" name="Stud. Mycol.">
        <title>101 Dothideomycetes genomes: a test case for predicting lifestyles and emergence of pathogens.</title>
        <authorList>
            <person name="Haridas S."/>
            <person name="Albert R."/>
            <person name="Binder M."/>
            <person name="Bloem J."/>
            <person name="Labutti K."/>
            <person name="Salamov A."/>
            <person name="Andreopoulos B."/>
            <person name="Baker S."/>
            <person name="Barry K."/>
            <person name="Bills G."/>
            <person name="Bluhm B."/>
            <person name="Cannon C."/>
            <person name="Castanera R."/>
            <person name="Culley D."/>
            <person name="Daum C."/>
            <person name="Ezra D."/>
            <person name="Gonzalez J."/>
            <person name="Henrissat B."/>
            <person name="Kuo A."/>
            <person name="Liang C."/>
            <person name="Lipzen A."/>
            <person name="Lutzoni F."/>
            <person name="Magnuson J."/>
            <person name="Mondo S."/>
            <person name="Nolan M."/>
            <person name="Ohm R."/>
            <person name="Pangilinan J."/>
            <person name="Park H.-J."/>
            <person name="Ramirez L."/>
            <person name="Alfaro M."/>
            <person name="Sun H."/>
            <person name="Tritt A."/>
            <person name="Yoshinaga Y."/>
            <person name="Zwiers L.-H."/>
            <person name="Turgeon B."/>
            <person name="Goodwin S."/>
            <person name="Spatafora J."/>
            <person name="Crous P."/>
            <person name="Grigoriev I."/>
        </authorList>
    </citation>
    <scope>NUCLEOTIDE SEQUENCE</scope>
    <source>
        <strain evidence="1">CBS 525.71</strain>
    </source>
</reference>
<name>A0ACB6RSC8_9PLEO</name>
<protein>
    <submittedName>
        <fullName evidence="1">Uncharacterized protein</fullName>
    </submittedName>
</protein>
<dbReference type="Proteomes" id="UP000799754">
    <property type="component" value="Unassembled WGS sequence"/>
</dbReference>
<dbReference type="EMBL" id="MU006730">
    <property type="protein sequence ID" value="KAF2624602.1"/>
    <property type="molecule type" value="Genomic_DNA"/>
</dbReference>